<accession>A0A920BTG0</accession>
<protein>
    <submittedName>
        <fullName evidence="1">Uncharacterized protein</fullName>
    </submittedName>
</protein>
<dbReference type="OrthoDB" id="2941569at2"/>
<dbReference type="Proteomes" id="UP000682111">
    <property type="component" value="Unassembled WGS sequence"/>
</dbReference>
<gene>
    <name evidence="1" type="ORF">J27TS8_19310</name>
</gene>
<dbReference type="RefSeq" id="WP_095314627.1">
    <property type="nucleotide sequence ID" value="NZ_BORC01000003.1"/>
</dbReference>
<dbReference type="AlphaFoldDB" id="A0A920BTG0"/>
<organism evidence="1 2">
    <name type="scientific">Robertmurraya siralis</name>
    <dbReference type="NCBI Taxonomy" id="77777"/>
    <lineage>
        <taxon>Bacteria</taxon>
        <taxon>Bacillati</taxon>
        <taxon>Bacillota</taxon>
        <taxon>Bacilli</taxon>
        <taxon>Bacillales</taxon>
        <taxon>Bacillaceae</taxon>
        <taxon>Robertmurraya</taxon>
    </lineage>
</organism>
<comment type="caution">
    <text evidence="1">The sequence shown here is derived from an EMBL/GenBank/DDBJ whole genome shotgun (WGS) entry which is preliminary data.</text>
</comment>
<keyword evidence="2" id="KW-1185">Reference proteome</keyword>
<evidence type="ECO:0000313" key="2">
    <source>
        <dbReference type="Proteomes" id="UP000682111"/>
    </source>
</evidence>
<sequence length="134" mass="15098">MDKIQKEQMPILTEEEKELRILRLRQQVVANVWIQAFAGLAEAAALTKLYYLEEQVPGTLEIVQGVWIQVIGTLLEAIGLSEQLVTEDESAFFYGQRHAVTGDWIQSLGGIVEAIGGERVLEDAMRKRFDELVP</sequence>
<evidence type="ECO:0000313" key="1">
    <source>
        <dbReference type="EMBL" id="GIN61938.1"/>
    </source>
</evidence>
<dbReference type="EMBL" id="BORC01000003">
    <property type="protein sequence ID" value="GIN61938.1"/>
    <property type="molecule type" value="Genomic_DNA"/>
</dbReference>
<proteinExistence type="predicted"/>
<reference evidence="1" key="1">
    <citation type="submission" date="2021-03" db="EMBL/GenBank/DDBJ databases">
        <title>Antimicrobial resistance genes in bacteria isolated from Japanese honey, and their potential for conferring macrolide and lincosamide resistance in the American foulbrood pathogen Paenibacillus larvae.</title>
        <authorList>
            <person name="Okamoto M."/>
            <person name="Kumagai M."/>
            <person name="Kanamori H."/>
            <person name="Takamatsu D."/>
        </authorList>
    </citation>
    <scope>NUCLEOTIDE SEQUENCE</scope>
    <source>
        <strain evidence="1">J27TS8</strain>
    </source>
</reference>
<name>A0A920BTG0_9BACI</name>